<evidence type="ECO:0000256" key="3">
    <source>
        <dbReference type="ARBA" id="ARBA00022525"/>
    </source>
</evidence>
<proteinExistence type="predicted"/>
<reference evidence="5" key="1">
    <citation type="journal article" date="2020" name="Fungal Divers.">
        <title>Resolving the Mortierellaceae phylogeny through synthesis of multi-gene phylogenetics and phylogenomics.</title>
        <authorList>
            <person name="Vandepol N."/>
            <person name="Liber J."/>
            <person name="Desiro A."/>
            <person name="Na H."/>
            <person name="Kennedy M."/>
            <person name="Barry K."/>
            <person name="Grigoriev I.V."/>
            <person name="Miller A.N."/>
            <person name="O'Donnell K."/>
            <person name="Stajich J.E."/>
            <person name="Bonito G."/>
        </authorList>
    </citation>
    <scope>NUCLEOTIDE SEQUENCE</scope>
    <source>
        <strain evidence="5">NRRL 2591</strain>
    </source>
</reference>
<feature type="domain" description="Crinkler effector protein N-terminal" evidence="4">
    <location>
        <begin position="10"/>
        <end position="63"/>
    </location>
</feature>
<keyword evidence="3" id="KW-0964">Secreted</keyword>
<dbReference type="AlphaFoldDB" id="A0A9P6F5Z4"/>
<evidence type="ECO:0000313" key="5">
    <source>
        <dbReference type="EMBL" id="KAF9543111.1"/>
    </source>
</evidence>
<evidence type="ECO:0000259" key="4">
    <source>
        <dbReference type="Pfam" id="PF20147"/>
    </source>
</evidence>
<dbReference type="Proteomes" id="UP000723463">
    <property type="component" value="Unassembled WGS sequence"/>
</dbReference>
<accession>A0A9P6F5Z4</accession>
<sequence>MDSNTPIITTVFVAIVGDTFSERFPIDVDLTKTVGHLKQLIKEANPTTLGNIDARKLKVWSVPDIYFYTGYGDAPVSIDKDSIPLKDPTEMLANVIWPKRVTPLDIVVRQP</sequence>
<gene>
    <name evidence="5" type="ORF">EC957_001256</name>
</gene>
<evidence type="ECO:0000256" key="1">
    <source>
        <dbReference type="ARBA" id="ARBA00004340"/>
    </source>
</evidence>
<protein>
    <recommendedName>
        <fullName evidence="4">Crinkler effector protein N-terminal domain-containing protein</fullName>
    </recommendedName>
</protein>
<name>A0A9P6F5Z4_9FUNG</name>
<dbReference type="InterPro" id="IPR045379">
    <property type="entry name" value="Crinkler_N"/>
</dbReference>
<comment type="caution">
    <text evidence="5">The sequence shown here is derived from an EMBL/GenBank/DDBJ whole genome shotgun (WGS) entry which is preliminary data.</text>
</comment>
<comment type="subcellular location">
    <subcellularLocation>
        <location evidence="1">Host cell</location>
    </subcellularLocation>
    <subcellularLocation>
        <location evidence="2">Secreted</location>
    </subcellularLocation>
</comment>
<evidence type="ECO:0000256" key="2">
    <source>
        <dbReference type="ARBA" id="ARBA00004613"/>
    </source>
</evidence>
<dbReference type="GO" id="GO:0005576">
    <property type="term" value="C:extracellular region"/>
    <property type="evidence" value="ECO:0007669"/>
    <property type="project" value="UniProtKB-SubCell"/>
</dbReference>
<keyword evidence="6" id="KW-1185">Reference proteome</keyword>
<dbReference type="EMBL" id="JAAAXW010000121">
    <property type="protein sequence ID" value="KAF9543111.1"/>
    <property type="molecule type" value="Genomic_DNA"/>
</dbReference>
<dbReference type="GO" id="GO:0043657">
    <property type="term" value="C:host cell"/>
    <property type="evidence" value="ECO:0007669"/>
    <property type="project" value="UniProtKB-SubCell"/>
</dbReference>
<evidence type="ECO:0000313" key="6">
    <source>
        <dbReference type="Proteomes" id="UP000723463"/>
    </source>
</evidence>
<dbReference type="Pfam" id="PF20147">
    <property type="entry name" value="Crinkler"/>
    <property type="match status" value="1"/>
</dbReference>
<organism evidence="5 6">
    <name type="scientific">Mortierella hygrophila</name>
    <dbReference type="NCBI Taxonomy" id="979708"/>
    <lineage>
        <taxon>Eukaryota</taxon>
        <taxon>Fungi</taxon>
        <taxon>Fungi incertae sedis</taxon>
        <taxon>Mucoromycota</taxon>
        <taxon>Mortierellomycotina</taxon>
        <taxon>Mortierellomycetes</taxon>
        <taxon>Mortierellales</taxon>
        <taxon>Mortierellaceae</taxon>
        <taxon>Mortierella</taxon>
    </lineage>
</organism>